<comment type="similarity">
    <text evidence="1">Belongs to the ArsC family.</text>
</comment>
<name>A0ABS4GJX5_9BACL</name>
<dbReference type="Proteomes" id="UP001519343">
    <property type="component" value="Unassembled WGS sequence"/>
</dbReference>
<dbReference type="EMBL" id="JAGGKT010000001">
    <property type="protein sequence ID" value="MBP1930549.1"/>
    <property type="molecule type" value="Genomic_DNA"/>
</dbReference>
<dbReference type="PROSITE" id="PS51353">
    <property type="entry name" value="ARSC"/>
    <property type="match status" value="1"/>
</dbReference>
<dbReference type="Gene3D" id="3.40.30.10">
    <property type="entry name" value="Glutaredoxin"/>
    <property type="match status" value="1"/>
</dbReference>
<gene>
    <name evidence="2" type="ORF">J2Z37_000536</name>
</gene>
<evidence type="ECO:0000256" key="1">
    <source>
        <dbReference type="PROSITE-ProRule" id="PRU01282"/>
    </source>
</evidence>
<evidence type="ECO:0000313" key="2">
    <source>
        <dbReference type="EMBL" id="MBP1930549.1"/>
    </source>
</evidence>
<comment type="caution">
    <text evidence="2">The sequence shown here is derived from an EMBL/GenBank/DDBJ whole genome shotgun (WGS) entry which is preliminary data.</text>
</comment>
<keyword evidence="3" id="KW-1185">Reference proteome</keyword>
<dbReference type="InterPro" id="IPR006660">
    <property type="entry name" value="Arsenate_reductase-like"/>
</dbReference>
<proteinExistence type="inferred from homology"/>
<dbReference type="PANTHER" id="PTHR30041:SF8">
    <property type="entry name" value="PROTEIN YFFB"/>
    <property type="match status" value="1"/>
</dbReference>
<evidence type="ECO:0000313" key="3">
    <source>
        <dbReference type="Proteomes" id="UP001519343"/>
    </source>
</evidence>
<sequence length="80" mass="9413">MKDHFSLEELKELIKKTPLEQILNKKGVVYKARREELEGLSEEELLNEMAKEPKLIRRPLIITEDQVIAGYDENKYKDAL</sequence>
<reference evidence="2 3" key="1">
    <citation type="submission" date="2021-03" db="EMBL/GenBank/DDBJ databases">
        <title>Genomic Encyclopedia of Type Strains, Phase IV (KMG-IV): sequencing the most valuable type-strain genomes for metagenomic binning, comparative biology and taxonomic classification.</title>
        <authorList>
            <person name="Goeker M."/>
        </authorList>
    </citation>
    <scope>NUCLEOTIDE SEQUENCE [LARGE SCALE GENOMIC DNA]</scope>
    <source>
        <strain evidence="2 3">DSM 24738</strain>
    </source>
</reference>
<dbReference type="Pfam" id="PF03960">
    <property type="entry name" value="ArsC"/>
    <property type="match status" value="1"/>
</dbReference>
<accession>A0ABS4GJX5</accession>
<dbReference type="PANTHER" id="PTHR30041">
    <property type="entry name" value="ARSENATE REDUCTASE"/>
    <property type="match status" value="1"/>
</dbReference>
<dbReference type="InterPro" id="IPR036249">
    <property type="entry name" value="Thioredoxin-like_sf"/>
</dbReference>
<organism evidence="2 3">
    <name type="scientific">Ammoniphilus resinae</name>
    <dbReference type="NCBI Taxonomy" id="861532"/>
    <lineage>
        <taxon>Bacteria</taxon>
        <taxon>Bacillati</taxon>
        <taxon>Bacillota</taxon>
        <taxon>Bacilli</taxon>
        <taxon>Bacillales</taxon>
        <taxon>Paenibacillaceae</taxon>
        <taxon>Aneurinibacillus group</taxon>
        <taxon>Ammoniphilus</taxon>
    </lineage>
</organism>
<dbReference type="SUPFAM" id="SSF52833">
    <property type="entry name" value="Thioredoxin-like"/>
    <property type="match status" value="1"/>
</dbReference>
<protein>
    <submittedName>
        <fullName evidence="2">Arsenate reductase-like glutaredoxin family protein</fullName>
    </submittedName>
</protein>